<dbReference type="InterPro" id="IPR005303">
    <property type="entry name" value="MOCOS_middle"/>
</dbReference>
<sequence length="607" mass="67853">MDIPRSSIAVTLLAAVAVTLVFKFWSSWRRPRAPRIMRPRVKNLEELKDRSWQLVGRVSKVYLYPIKSCAGICLASAQATELGLSTGTIRDRSLIIMNEKGVMVTGRMIPATVKIQASVEDGVLTLEFPGAPTFSVQLSQVEEKNIQKTTRVWDDTVPGLDCGDEAASWLKEVLGRKCRLLYHGSIPSPRNTDLGEEYPLLRDDDNSLYADLTGYMLMTRESIGDLETRVKSHLPPQNFRPNILVEGTKAPYDEDLWEYIRIGNTLFRNVKPCSRCIFTTIDYQTGKKDSNMEPLRTLRSYRCVGGDNSPHFGINLGVDITGTINEGDARKQEEEREESPVRAPLPLDIAHALEELRIETPLPQPSADESGSSEGSVDAAPPACQPVSAEQWSDVSKAPHETRSQPLSARRSPEFAREFEILQHLGGAGGAPLPLSLTQKPLSFLMSYKGPRTLDAALWDMAWNGEEVLQTCHNVCLRVSEIHKMGYVHNDLKINNLILDEDLDVAVIDLGNASEIGKTFCYGGSRCFWLAPEMYTRHPVCVKSDIFSVGIIMSEIYVKTRIGHGFPELLEEIRSEDPEKRPSLEAIMDRLKQIRDAWSKRGQASNE</sequence>
<dbReference type="Gene3D" id="1.10.510.10">
    <property type="entry name" value="Transferase(Phosphotransferase) domain 1"/>
    <property type="match status" value="1"/>
</dbReference>
<dbReference type="GO" id="GO:0004672">
    <property type="term" value="F:protein kinase activity"/>
    <property type="evidence" value="ECO:0007669"/>
    <property type="project" value="InterPro"/>
</dbReference>
<dbReference type="PANTHER" id="PTHR14237:SF19">
    <property type="entry name" value="MITOCHONDRIAL AMIDOXIME REDUCING COMPONENT 1"/>
    <property type="match status" value="1"/>
</dbReference>
<gene>
    <name evidence="5" type="ORF">C7M84_023307</name>
</gene>
<dbReference type="GO" id="GO:0030151">
    <property type="term" value="F:molybdenum ion binding"/>
    <property type="evidence" value="ECO:0007669"/>
    <property type="project" value="InterPro"/>
</dbReference>
<dbReference type="GO" id="GO:0030170">
    <property type="term" value="F:pyridoxal phosphate binding"/>
    <property type="evidence" value="ECO:0007669"/>
    <property type="project" value="InterPro"/>
</dbReference>
<dbReference type="SMART" id="SM00220">
    <property type="entry name" value="S_TKc"/>
    <property type="match status" value="1"/>
</dbReference>
<evidence type="ECO:0000256" key="2">
    <source>
        <dbReference type="SAM" id="Phobius"/>
    </source>
</evidence>
<accession>A0A3R7SZY7</accession>
<dbReference type="OrthoDB" id="17255at2759"/>
<dbReference type="PROSITE" id="PS50011">
    <property type="entry name" value="PROTEIN_KINASE_DOM"/>
    <property type="match status" value="1"/>
</dbReference>
<dbReference type="Pfam" id="PF03476">
    <property type="entry name" value="MOSC_N"/>
    <property type="match status" value="1"/>
</dbReference>
<dbReference type="Pfam" id="PF00069">
    <property type="entry name" value="Pkinase"/>
    <property type="match status" value="1"/>
</dbReference>
<proteinExistence type="predicted"/>
<dbReference type="EMBL" id="QCYY01000675">
    <property type="protein sequence ID" value="ROT83511.1"/>
    <property type="molecule type" value="Genomic_DNA"/>
</dbReference>
<keyword evidence="2" id="KW-1133">Transmembrane helix</keyword>
<evidence type="ECO:0000259" key="4">
    <source>
        <dbReference type="PROSITE" id="PS51340"/>
    </source>
</evidence>
<dbReference type="AlphaFoldDB" id="A0A3R7SZY7"/>
<reference evidence="5 6" key="2">
    <citation type="submission" date="2019-01" db="EMBL/GenBank/DDBJ databases">
        <title>The decoding of complex shrimp genome reveals the adaptation for benthos swimmer, frequently molting mechanism and breeding impact on genome.</title>
        <authorList>
            <person name="Sun Y."/>
            <person name="Gao Y."/>
            <person name="Yu Y."/>
        </authorList>
    </citation>
    <scope>NUCLEOTIDE SEQUENCE [LARGE SCALE GENOMIC DNA]</scope>
    <source>
        <tissue evidence="5">Muscle</tissue>
    </source>
</reference>
<organism evidence="5 6">
    <name type="scientific">Penaeus vannamei</name>
    <name type="common">Whiteleg shrimp</name>
    <name type="synonym">Litopenaeus vannamei</name>
    <dbReference type="NCBI Taxonomy" id="6689"/>
    <lineage>
        <taxon>Eukaryota</taxon>
        <taxon>Metazoa</taxon>
        <taxon>Ecdysozoa</taxon>
        <taxon>Arthropoda</taxon>
        <taxon>Crustacea</taxon>
        <taxon>Multicrustacea</taxon>
        <taxon>Malacostraca</taxon>
        <taxon>Eumalacostraca</taxon>
        <taxon>Eucarida</taxon>
        <taxon>Decapoda</taxon>
        <taxon>Dendrobranchiata</taxon>
        <taxon>Penaeoidea</taxon>
        <taxon>Penaeidae</taxon>
        <taxon>Penaeus</taxon>
    </lineage>
</organism>
<dbReference type="InterPro" id="IPR011037">
    <property type="entry name" value="Pyrv_Knase-like_insert_dom_sf"/>
</dbReference>
<dbReference type="SUPFAM" id="SSF141673">
    <property type="entry name" value="MOSC N-terminal domain-like"/>
    <property type="match status" value="1"/>
</dbReference>
<feature type="domain" description="MOSC" evidence="4">
    <location>
        <begin position="186"/>
        <end position="333"/>
    </location>
</feature>
<evidence type="ECO:0000259" key="3">
    <source>
        <dbReference type="PROSITE" id="PS50011"/>
    </source>
</evidence>
<feature type="domain" description="Protein kinase" evidence="3">
    <location>
        <begin position="318"/>
        <end position="607"/>
    </location>
</feature>
<comment type="caution">
    <text evidence="5">The sequence shown here is derived from an EMBL/GenBank/DDBJ whole genome shotgun (WGS) entry which is preliminary data.</text>
</comment>
<evidence type="ECO:0000313" key="6">
    <source>
        <dbReference type="Proteomes" id="UP000283509"/>
    </source>
</evidence>
<dbReference type="SUPFAM" id="SSF56112">
    <property type="entry name" value="Protein kinase-like (PK-like)"/>
    <property type="match status" value="1"/>
</dbReference>
<keyword evidence="2" id="KW-0472">Membrane</keyword>
<dbReference type="InterPro" id="IPR000719">
    <property type="entry name" value="Prot_kinase_dom"/>
</dbReference>
<dbReference type="InterPro" id="IPR005302">
    <property type="entry name" value="MoCF_Sase_C"/>
</dbReference>
<evidence type="ECO:0000256" key="1">
    <source>
        <dbReference type="SAM" id="MobiDB-lite"/>
    </source>
</evidence>
<dbReference type="STRING" id="6689.A0A3R7SZY7"/>
<dbReference type="PANTHER" id="PTHR14237">
    <property type="entry name" value="MOLYBDOPTERIN COFACTOR SULFURASE MOSC"/>
    <property type="match status" value="1"/>
</dbReference>
<dbReference type="GO" id="GO:0005524">
    <property type="term" value="F:ATP binding"/>
    <property type="evidence" value="ECO:0007669"/>
    <property type="project" value="InterPro"/>
</dbReference>
<dbReference type="SUPFAM" id="SSF50800">
    <property type="entry name" value="PK beta-barrel domain-like"/>
    <property type="match status" value="1"/>
</dbReference>
<dbReference type="PROSITE" id="PS00108">
    <property type="entry name" value="PROTEIN_KINASE_ST"/>
    <property type="match status" value="1"/>
</dbReference>
<feature type="transmembrane region" description="Helical" evidence="2">
    <location>
        <begin position="6"/>
        <end position="25"/>
    </location>
</feature>
<name>A0A3R7SZY7_PENVA</name>
<dbReference type="PROSITE" id="PS51340">
    <property type="entry name" value="MOSC"/>
    <property type="match status" value="1"/>
</dbReference>
<keyword evidence="2" id="KW-0812">Transmembrane</keyword>
<keyword evidence="6" id="KW-1185">Reference proteome</keyword>
<dbReference type="Proteomes" id="UP000283509">
    <property type="component" value="Unassembled WGS sequence"/>
</dbReference>
<protein>
    <submittedName>
        <fullName evidence="5">Putative mitochondrial amidoxime-reducing component 1-like</fullName>
    </submittedName>
</protein>
<feature type="region of interest" description="Disordered" evidence="1">
    <location>
        <begin position="360"/>
        <end position="412"/>
    </location>
</feature>
<reference evidence="5 6" key="1">
    <citation type="submission" date="2018-04" db="EMBL/GenBank/DDBJ databases">
        <authorList>
            <person name="Zhang X."/>
            <person name="Yuan J."/>
            <person name="Li F."/>
            <person name="Xiang J."/>
        </authorList>
    </citation>
    <scope>NUCLEOTIDE SEQUENCE [LARGE SCALE GENOMIC DNA]</scope>
    <source>
        <tissue evidence="5">Muscle</tissue>
    </source>
</reference>
<dbReference type="Pfam" id="PF03473">
    <property type="entry name" value="MOSC"/>
    <property type="match status" value="1"/>
</dbReference>
<dbReference type="InterPro" id="IPR008271">
    <property type="entry name" value="Ser/Thr_kinase_AS"/>
</dbReference>
<evidence type="ECO:0000313" key="5">
    <source>
        <dbReference type="EMBL" id="ROT83511.1"/>
    </source>
</evidence>
<dbReference type="InterPro" id="IPR011009">
    <property type="entry name" value="Kinase-like_dom_sf"/>
</dbReference>